<feature type="compositionally biased region" description="Low complexity" evidence="1">
    <location>
        <begin position="75"/>
        <end position="91"/>
    </location>
</feature>
<dbReference type="AlphaFoldDB" id="A0AAV9SR52"/>
<organism evidence="2 3">
    <name type="scientific">Crenichthys baileyi</name>
    <name type="common">White River springfish</name>
    <dbReference type="NCBI Taxonomy" id="28760"/>
    <lineage>
        <taxon>Eukaryota</taxon>
        <taxon>Metazoa</taxon>
        <taxon>Chordata</taxon>
        <taxon>Craniata</taxon>
        <taxon>Vertebrata</taxon>
        <taxon>Euteleostomi</taxon>
        <taxon>Actinopterygii</taxon>
        <taxon>Neopterygii</taxon>
        <taxon>Teleostei</taxon>
        <taxon>Neoteleostei</taxon>
        <taxon>Acanthomorphata</taxon>
        <taxon>Ovalentaria</taxon>
        <taxon>Atherinomorphae</taxon>
        <taxon>Cyprinodontiformes</taxon>
        <taxon>Goodeidae</taxon>
        <taxon>Crenichthys</taxon>
    </lineage>
</organism>
<protein>
    <submittedName>
        <fullName evidence="2">Uncharacterized protein</fullName>
    </submittedName>
</protein>
<keyword evidence="3" id="KW-1185">Reference proteome</keyword>
<sequence>MNGDDGVAGKIEVAQPDHPVWDWEEEDILDMWIMEMESPPQVTQRQAYAQALRSPGSRNLSLLFSCPAREEDRAGPTSAAAPPGQPAQASSHHARKKKRAT</sequence>
<dbReference type="Proteomes" id="UP001311232">
    <property type="component" value="Unassembled WGS sequence"/>
</dbReference>
<feature type="region of interest" description="Disordered" evidence="1">
    <location>
        <begin position="67"/>
        <end position="101"/>
    </location>
</feature>
<gene>
    <name evidence="2" type="ORF">CRENBAI_012081</name>
</gene>
<name>A0AAV9SR52_9TELE</name>
<evidence type="ECO:0000256" key="1">
    <source>
        <dbReference type="SAM" id="MobiDB-lite"/>
    </source>
</evidence>
<reference evidence="2 3" key="1">
    <citation type="submission" date="2021-06" db="EMBL/GenBank/DDBJ databases">
        <authorList>
            <person name="Palmer J.M."/>
        </authorList>
    </citation>
    <scope>NUCLEOTIDE SEQUENCE [LARGE SCALE GENOMIC DNA]</scope>
    <source>
        <strain evidence="2 3">MEX-2019</strain>
        <tissue evidence="2">Muscle</tissue>
    </source>
</reference>
<evidence type="ECO:0000313" key="3">
    <source>
        <dbReference type="Proteomes" id="UP001311232"/>
    </source>
</evidence>
<accession>A0AAV9SR52</accession>
<evidence type="ECO:0000313" key="2">
    <source>
        <dbReference type="EMBL" id="KAK5623563.1"/>
    </source>
</evidence>
<proteinExistence type="predicted"/>
<feature type="compositionally biased region" description="Basic residues" evidence="1">
    <location>
        <begin position="92"/>
        <end position="101"/>
    </location>
</feature>
<dbReference type="EMBL" id="JAHHUM010000024">
    <property type="protein sequence ID" value="KAK5623563.1"/>
    <property type="molecule type" value="Genomic_DNA"/>
</dbReference>
<comment type="caution">
    <text evidence="2">The sequence shown here is derived from an EMBL/GenBank/DDBJ whole genome shotgun (WGS) entry which is preliminary data.</text>
</comment>